<dbReference type="AlphaFoldDB" id="A0AAP0P9Q7"/>
<dbReference type="Proteomes" id="UP001419268">
    <property type="component" value="Unassembled WGS sequence"/>
</dbReference>
<accession>A0AAP0P9Q7</accession>
<organism evidence="1 2">
    <name type="scientific">Stephania cephalantha</name>
    <dbReference type="NCBI Taxonomy" id="152367"/>
    <lineage>
        <taxon>Eukaryota</taxon>
        <taxon>Viridiplantae</taxon>
        <taxon>Streptophyta</taxon>
        <taxon>Embryophyta</taxon>
        <taxon>Tracheophyta</taxon>
        <taxon>Spermatophyta</taxon>
        <taxon>Magnoliopsida</taxon>
        <taxon>Ranunculales</taxon>
        <taxon>Menispermaceae</taxon>
        <taxon>Menispermoideae</taxon>
        <taxon>Cissampelideae</taxon>
        <taxon>Stephania</taxon>
    </lineage>
</organism>
<evidence type="ECO:0000313" key="2">
    <source>
        <dbReference type="Proteomes" id="UP001419268"/>
    </source>
</evidence>
<proteinExistence type="predicted"/>
<comment type="caution">
    <text evidence="1">The sequence shown here is derived from an EMBL/GenBank/DDBJ whole genome shotgun (WGS) entry which is preliminary data.</text>
</comment>
<name>A0AAP0P9Q7_9MAGN</name>
<keyword evidence="2" id="KW-1185">Reference proteome</keyword>
<evidence type="ECO:0000313" key="1">
    <source>
        <dbReference type="EMBL" id="KAK9132776.1"/>
    </source>
</evidence>
<sequence length="71" mass="8850">MKYSYEAQLWEDWEGYLEFVENRVEKAYYPYQAVPDYMEWFHRFSHPFAVNHEHITTVVHEDENFLVRISM</sequence>
<dbReference type="EMBL" id="JBBNAG010000005">
    <property type="protein sequence ID" value="KAK9132776.1"/>
    <property type="molecule type" value="Genomic_DNA"/>
</dbReference>
<gene>
    <name evidence="1" type="ORF">Scep_012304</name>
</gene>
<protein>
    <submittedName>
        <fullName evidence="1">Uncharacterized protein</fullName>
    </submittedName>
</protein>
<reference evidence="1 2" key="1">
    <citation type="submission" date="2024-01" db="EMBL/GenBank/DDBJ databases">
        <title>Genome assemblies of Stephania.</title>
        <authorList>
            <person name="Yang L."/>
        </authorList>
    </citation>
    <scope>NUCLEOTIDE SEQUENCE [LARGE SCALE GENOMIC DNA]</scope>
    <source>
        <strain evidence="1">JXDWG</strain>
        <tissue evidence="1">Leaf</tissue>
    </source>
</reference>